<feature type="region of interest" description="Disordered" evidence="1">
    <location>
        <begin position="1"/>
        <end position="22"/>
    </location>
</feature>
<dbReference type="AlphaFoldDB" id="A0A699YNL6"/>
<evidence type="ECO:0000313" key="3">
    <source>
        <dbReference type="Proteomes" id="UP000485058"/>
    </source>
</evidence>
<protein>
    <submittedName>
        <fullName evidence="2">Uncharacterized protein</fullName>
    </submittedName>
</protein>
<feature type="compositionally biased region" description="Polar residues" evidence="1">
    <location>
        <begin position="75"/>
        <end position="99"/>
    </location>
</feature>
<gene>
    <name evidence="2" type="ORF">HaLaN_07258</name>
</gene>
<feature type="region of interest" description="Disordered" evidence="1">
    <location>
        <begin position="42"/>
        <end position="108"/>
    </location>
</feature>
<accession>A0A699YNL6</accession>
<dbReference type="EMBL" id="BLLF01000428">
    <property type="protein sequence ID" value="GFH11713.1"/>
    <property type="molecule type" value="Genomic_DNA"/>
</dbReference>
<reference evidence="2 3" key="1">
    <citation type="submission" date="2020-02" db="EMBL/GenBank/DDBJ databases">
        <title>Draft genome sequence of Haematococcus lacustris strain NIES-144.</title>
        <authorList>
            <person name="Morimoto D."/>
            <person name="Nakagawa S."/>
            <person name="Yoshida T."/>
            <person name="Sawayama S."/>
        </authorList>
    </citation>
    <scope>NUCLEOTIDE SEQUENCE [LARGE SCALE GENOMIC DNA]</scope>
    <source>
        <strain evidence="2 3">NIES-144</strain>
    </source>
</reference>
<sequence length="212" mass="22668">MGQQGQQGQQGQHLGQQWQQWEQGQHELSELLQQQGERQVLLEQQLSSGHTASNHLEEASLGDSRRVSVPSRSSAATDTGSQRTWFDGHTSSASTLTPQLSPSPLSAESPSESLVWAAFVTESQPLPEIKAVDEEDSALTELTDRYLGPLSMVVVAGSPPDSSCLARSFGEHGAGGRGALELMLATDAARYDMLLQALASGQTVVVSSKLEQ</sequence>
<organism evidence="2 3">
    <name type="scientific">Haematococcus lacustris</name>
    <name type="common">Green alga</name>
    <name type="synonym">Haematococcus pluvialis</name>
    <dbReference type="NCBI Taxonomy" id="44745"/>
    <lineage>
        <taxon>Eukaryota</taxon>
        <taxon>Viridiplantae</taxon>
        <taxon>Chlorophyta</taxon>
        <taxon>core chlorophytes</taxon>
        <taxon>Chlorophyceae</taxon>
        <taxon>CS clade</taxon>
        <taxon>Chlamydomonadales</taxon>
        <taxon>Haematococcaceae</taxon>
        <taxon>Haematococcus</taxon>
    </lineage>
</organism>
<name>A0A699YNL6_HAELA</name>
<evidence type="ECO:0000313" key="2">
    <source>
        <dbReference type="EMBL" id="GFH11713.1"/>
    </source>
</evidence>
<keyword evidence="3" id="KW-1185">Reference proteome</keyword>
<evidence type="ECO:0000256" key="1">
    <source>
        <dbReference type="SAM" id="MobiDB-lite"/>
    </source>
</evidence>
<feature type="compositionally biased region" description="Basic and acidic residues" evidence="1">
    <location>
        <begin position="55"/>
        <end position="66"/>
    </location>
</feature>
<comment type="caution">
    <text evidence="2">The sequence shown here is derived from an EMBL/GenBank/DDBJ whole genome shotgun (WGS) entry which is preliminary data.</text>
</comment>
<proteinExistence type="predicted"/>
<dbReference type="Proteomes" id="UP000485058">
    <property type="component" value="Unassembled WGS sequence"/>
</dbReference>
<feature type="compositionally biased region" description="Polar residues" evidence="1">
    <location>
        <begin position="42"/>
        <end position="54"/>
    </location>
</feature>